<evidence type="ECO:0008006" key="10">
    <source>
        <dbReference type="Google" id="ProtNLM"/>
    </source>
</evidence>
<dbReference type="InterPro" id="IPR033411">
    <property type="entry name" value="Ribonuclease_PIN"/>
</dbReference>
<dbReference type="FunFam" id="3.40.50.1010:FF:000020">
    <property type="entry name" value="20S-pre-rRNA D-site endonuclease NOB1"/>
    <property type="match status" value="1"/>
</dbReference>
<evidence type="ECO:0000256" key="2">
    <source>
        <dbReference type="ARBA" id="ARBA00022722"/>
    </source>
</evidence>
<dbReference type="AlphaFoldDB" id="A0AAW0W8J4"/>
<sequence>MKCKRLVVDTAAFVKNVPLWEYGEELYSLPEVIEEIRDKQTRQRLEAMPVAIKMRQPQAHSVRFVNEFSKKTGDYASLSLADIKVLALTYELEVEVQGGSEHLCSEPQRIITEGAAKKTSKSSVKLAEGFYHPAAQREENIAISTSNSLPWSLSSDAADSECNQLESSLPNSASGALQRHIRRWHLMLMNNFLEEYSYISGHILTGSDFLLYSTFEEEYLQFCPLKTHPDLNICEGSDIQSENNVSPLYSTFFHLKRWASHIMSFSKEERKLYPHSTQSVEELLQNFEKRGRQRDEKESLYSVQKDEEGTAQSKQKDERSTQSEQKDEEGTTQSEEKDKEGTTQSEEKDKEGTAQSEEKDEKGSTFSVQKDEGSRWSVQKDDSLLPSDLKDIKMFSQLDQKADEEFSGLDPLEPTPVDLSSLSLLEHTVAENCSEDENNEEELVGSHLAEEGEDQEEHEEDNDNLDDGSDDEGWITPSNIKKHKIKNSDFVNADELQDDVQVACITADFAVQNVLKHIGLPIIGVDGKFIRHLRTYILRCYACFRTTSVMTKIFCPHCGNKTLKKASVTVNPDGTQKIWINTKRPINIKGTKYSLPTPKGGKHGRNPILVEDQREAKRFSSKMSWNKINPLHEDYNPDQMPFAVRDVYSRAAQLGYIAGKNHHHYYWERKNPNQPMRRTGKKKGK</sequence>
<dbReference type="InterPro" id="IPR039907">
    <property type="entry name" value="NOB1"/>
</dbReference>
<keyword evidence="9" id="KW-1185">Reference proteome</keyword>
<dbReference type="InterPro" id="IPR014881">
    <property type="entry name" value="NOB1_Zn-bd"/>
</dbReference>
<evidence type="ECO:0000313" key="8">
    <source>
        <dbReference type="EMBL" id="KAK8726375.1"/>
    </source>
</evidence>
<reference evidence="8 9" key="1">
    <citation type="journal article" date="2024" name="BMC Genomics">
        <title>Genome assembly of redclaw crayfish (Cherax quadricarinatus) provides insights into its immune adaptation and hypoxia tolerance.</title>
        <authorList>
            <person name="Liu Z."/>
            <person name="Zheng J."/>
            <person name="Li H."/>
            <person name="Fang K."/>
            <person name="Wang S."/>
            <person name="He J."/>
            <person name="Zhou D."/>
            <person name="Weng S."/>
            <person name="Chi M."/>
            <person name="Gu Z."/>
            <person name="He J."/>
            <person name="Li F."/>
            <person name="Wang M."/>
        </authorList>
    </citation>
    <scope>NUCLEOTIDE SEQUENCE [LARGE SCALE GENOMIC DNA]</scope>
    <source>
        <strain evidence="8">ZL_2023a</strain>
    </source>
</reference>
<feature type="region of interest" description="Disordered" evidence="5">
    <location>
        <begin position="288"/>
        <end position="388"/>
    </location>
</feature>
<feature type="domain" description="Ribonuclease PIN" evidence="7">
    <location>
        <begin position="6"/>
        <end position="92"/>
    </location>
</feature>
<feature type="compositionally biased region" description="Acidic residues" evidence="5">
    <location>
        <begin position="451"/>
        <end position="473"/>
    </location>
</feature>
<dbReference type="GO" id="GO:0030490">
    <property type="term" value="P:maturation of SSU-rRNA"/>
    <property type="evidence" value="ECO:0007669"/>
    <property type="project" value="TreeGrafter"/>
</dbReference>
<evidence type="ECO:0000259" key="6">
    <source>
        <dbReference type="Pfam" id="PF08772"/>
    </source>
</evidence>
<keyword evidence="2" id="KW-0540">Nuclease</keyword>
<evidence type="ECO:0000313" key="9">
    <source>
        <dbReference type="Proteomes" id="UP001445076"/>
    </source>
</evidence>
<dbReference type="InterPro" id="IPR036283">
    <property type="entry name" value="NOB1_Zf-like_sf"/>
</dbReference>
<keyword evidence="4" id="KW-0378">Hydrolase</keyword>
<dbReference type="Pfam" id="PF17146">
    <property type="entry name" value="PIN_6"/>
    <property type="match status" value="1"/>
</dbReference>
<evidence type="ECO:0000256" key="3">
    <source>
        <dbReference type="ARBA" id="ARBA00022723"/>
    </source>
</evidence>
<dbReference type="GO" id="GO:0016787">
    <property type="term" value="F:hydrolase activity"/>
    <property type="evidence" value="ECO:0007669"/>
    <property type="project" value="UniProtKB-KW"/>
</dbReference>
<proteinExistence type="inferred from homology"/>
<accession>A0AAW0W8J4</accession>
<dbReference type="SUPFAM" id="SSF144206">
    <property type="entry name" value="NOB1 zinc finger-like"/>
    <property type="match status" value="1"/>
</dbReference>
<gene>
    <name evidence="8" type="ORF">OTU49_010236</name>
</gene>
<dbReference type="GO" id="GO:0005737">
    <property type="term" value="C:cytoplasm"/>
    <property type="evidence" value="ECO:0007669"/>
    <property type="project" value="UniProtKB-ARBA"/>
</dbReference>
<dbReference type="Gene3D" id="3.40.50.1010">
    <property type="entry name" value="5'-nuclease"/>
    <property type="match status" value="1"/>
</dbReference>
<keyword evidence="3" id="KW-0479">Metal-binding</keyword>
<dbReference type="Pfam" id="PF08772">
    <property type="entry name" value="Zn_ribbon_NOB1"/>
    <property type="match status" value="1"/>
</dbReference>
<dbReference type="GO" id="GO:0031981">
    <property type="term" value="C:nuclear lumen"/>
    <property type="evidence" value="ECO:0007669"/>
    <property type="project" value="UniProtKB-ARBA"/>
</dbReference>
<dbReference type="Gene3D" id="6.20.210.10">
    <property type="entry name" value="Nin one binding (NOB1), Zn-ribbon-like"/>
    <property type="match status" value="1"/>
</dbReference>
<evidence type="ECO:0000259" key="7">
    <source>
        <dbReference type="Pfam" id="PF17146"/>
    </source>
</evidence>
<evidence type="ECO:0000256" key="1">
    <source>
        <dbReference type="ARBA" id="ARBA00005858"/>
    </source>
</evidence>
<feature type="region of interest" description="Disordered" evidence="5">
    <location>
        <begin position="431"/>
        <end position="477"/>
    </location>
</feature>
<protein>
    <recommendedName>
        <fullName evidence="10">RNA-binding protein NOB1</fullName>
    </recommendedName>
</protein>
<dbReference type="EMBL" id="JARKIK010000079">
    <property type="protein sequence ID" value="KAK8726375.1"/>
    <property type="molecule type" value="Genomic_DNA"/>
</dbReference>
<name>A0AAW0W8J4_CHEQU</name>
<organism evidence="8 9">
    <name type="scientific">Cherax quadricarinatus</name>
    <name type="common">Australian red claw crayfish</name>
    <dbReference type="NCBI Taxonomy" id="27406"/>
    <lineage>
        <taxon>Eukaryota</taxon>
        <taxon>Metazoa</taxon>
        <taxon>Ecdysozoa</taxon>
        <taxon>Arthropoda</taxon>
        <taxon>Crustacea</taxon>
        <taxon>Multicrustacea</taxon>
        <taxon>Malacostraca</taxon>
        <taxon>Eumalacostraca</taxon>
        <taxon>Eucarida</taxon>
        <taxon>Decapoda</taxon>
        <taxon>Pleocyemata</taxon>
        <taxon>Astacidea</taxon>
        <taxon>Parastacoidea</taxon>
        <taxon>Parastacidae</taxon>
        <taxon>Cherax</taxon>
    </lineage>
</organism>
<feature type="compositionally biased region" description="Acidic residues" evidence="5">
    <location>
        <begin position="433"/>
        <end position="443"/>
    </location>
</feature>
<dbReference type="GO" id="GO:0004521">
    <property type="term" value="F:RNA endonuclease activity"/>
    <property type="evidence" value="ECO:0007669"/>
    <property type="project" value="UniProtKB-ARBA"/>
</dbReference>
<feature type="domain" description="Nin one binding (NOB1) Zn-ribbon-like" evidence="6">
    <location>
        <begin position="530"/>
        <end position="601"/>
    </location>
</feature>
<comment type="caution">
    <text evidence="8">The sequence shown here is derived from an EMBL/GenBank/DDBJ whole genome shotgun (WGS) entry which is preliminary data.</text>
</comment>
<comment type="similarity">
    <text evidence="1">Belongs to the NOB1 family.</text>
</comment>
<dbReference type="GO" id="GO:0030688">
    <property type="term" value="C:preribosome, small subunit precursor"/>
    <property type="evidence" value="ECO:0007669"/>
    <property type="project" value="TreeGrafter"/>
</dbReference>
<evidence type="ECO:0000256" key="4">
    <source>
        <dbReference type="ARBA" id="ARBA00022801"/>
    </source>
</evidence>
<dbReference type="CDD" id="cd09876">
    <property type="entry name" value="PIN_Nob1-like"/>
    <property type="match status" value="1"/>
</dbReference>
<dbReference type="PANTHER" id="PTHR12814:SF2">
    <property type="entry name" value="RNA-BINDING PROTEIN NOB1"/>
    <property type="match status" value="1"/>
</dbReference>
<dbReference type="PANTHER" id="PTHR12814">
    <property type="entry name" value="RNA-BINDING PROTEIN NOB1"/>
    <property type="match status" value="1"/>
</dbReference>
<dbReference type="Proteomes" id="UP001445076">
    <property type="component" value="Unassembled WGS sequence"/>
</dbReference>
<evidence type="ECO:0000256" key="5">
    <source>
        <dbReference type="SAM" id="MobiDB-lite"/>
    </source>
</evidence>
<dbReference type="GO" id="GO:0046872">
    <property type="term" value="F:metal ion binding"/>
    <property type="evidence" value="ECO:0007669"/>
    <property type="project" value="UniProtKB-KW"/>
</dbReference>